<feature type="transmembrane region" description="Helical" evidence="1">
    <location>
        <begin position="86"/>
        <end position="108"/>
    </location>
</feature>
<evidence type="ECO:0000313" key="3">
    <source>
        <dbReference type="Proteomes" id="UP000239001"/>
    </source>
</evidence>
<feature type="transmembrane region" description="Helical" evidence="1">
    <location>
        <begin position="61"/>
        <end position="79"/>
    </location>
</feature>
<dbReference type="AlphaFoldDB" id="A0A2T1LY15"/>
<dbReference type="OrthoDB" id="5190099at2"/>
<organism evidence="2 3">
    <name type="scientific">Aphanothece hegewaldii CCALA 016</name>
    <dbReference type="NCBI Taxonomy" id="2107694"/>
    <lineage>
        <taxon>Bacteria</taxon>
        <taxon>Bacillati</taxon>
        <taxon>Cyanobacteriota</taxon>
        <taxon>Cyanophyceae</taxon>
        <taxon>Oscillatoriophycideae</taxon>
        <taxon>Chroococcales</taxon>
        <taxon>Aphanothecaceae</taxon>
        <taxon>Aphanothece</taxon>
    </lineage>
</organism>
<protein>
    <submittedName>
        <fullName evidence="2">DUF2243 domain-containing protein</fullName>
    </submittedName>
</protein>
<reference evidence="2 3" key="1">
    <citation type="submission" date="2018-03" db="EMBL/GenBank/DDBJ databases">
        <title>The ancient ancestry and fast evolution of plastids.</title>
        <authorList>
            <person name="Moore K.R."/>
            <person name="Magnabosco C."/>
            <person name="Momper L."/>
            <person name="Gold D.A."/>
            <person name="Bosak T."/>
            <person name="Fournier G.P."/>
        </authorList>
    </citation>
    <scope>NUCLEOTIDE SEQUENCE [LARGE SCALE GENOMIC DNA]</scope>
    <source>
        <strain evidence="2 3">CCALA 016</strain>
    </source>
</reference>
<name>A0A2T1LY15_9CHRO</name>
<feature type="transmembrane region" description="Helical" evidence="1">
    <location>
        <begin position="128"/>
        <end position="151"/>
    </location>
</feature>
<proteinExistence type="predicted"/>
<keyword evidence="3" id="KW-1185">Reference proteome</keyword>
<reference evidence="2 3" key="2">
    <citation type="submission" date="2018-03" db="EMBL/GenBank/DDBJ databases">
        <authorList>
            <person name="Keele B.F."/>
        </authorList>
    </citation>
    <scope>NUCLEOTIDE SEQUENCE [LARGE SCALE GENOMIC DNA]</scope>
    <source>
        <strain evidence="2 3">CCALA 016</strain>
    </source>
</reference>
<evidence type="ECO:0000313" key="2">
    <source>
        <dbReference type="EMBL" id="PSF37266.1"/>
    </source>
</evidence>
<dbReference type="EMBL" id="PXOH01000010">
    <property type="protein sequence ID" value="PSF37266.1"/>
    <property type="molecule type" value="Genomic_DNA"/>
</dbReference>
<keyword evidence="1" id="KW-0472">Membrane</keyword>
<keyword evidence="1" id="KW-0812">Transmembrane</keyword>
<dbReference type="InterPro" id="IPR018719">
    <property type="entry name" value="DUF2243_membrane"/>
</dbReference>
<dbReference type="RefSeq" id="WP_106456954.1">
    <property type="nucleotide sequence ID" value="NZ_PXOH01000010.1"/>
</dbReference>
<accession>A0A2T1LY15</accession>
<gene>
    <name evidence="2" type="ORF">C7H19_11145</name>
</gene>
<comment type="caution">
    <text evidence="2">The sequence shown here is derived from an EMBL/GenBank/DDBJ whole genome shotgun (WGS) entry which is preliminary data.</text>
</comment>
<keyword evidence="1" id="KW-1133">Transmembrane helix</keyword>
<dbReference type="Proteomes" id="UP000239001">
    <property type="component" value="Unassembled WGS sequence"/>
</dbReference>
<sequence>MMNQDTQSRKTSIAGIVLGVGMGSFVDGILLHTILRWHQMVSNWVPPTTIEAIHINMTWDGLFHAFSWLVTLIGIFLLWHDARSNILIPSLASFIGQLFFGFGLFNLIEGIIDHHLLAIHYVRQVPNYAVYNWTFLAVGGVLFIVLGWWLMRSPKHT</sequence>
<evidence type="ECO:0000256" key="1">
    <source>
        <dbReference type="SAM" id="Phobius"/>
    </source>
</evidence>
<feature type="transmembrane region" description="Helical" evidence="1">
    <location>
        <begin position="12"/>
        <end position="35"/>
    </location>
</feature>
<dbReference type="Pfam" id="PF10002">
    <property type="entry name" value="DUF2243"/>
    <property type="match status" value="1"/>
</dbReference>